<gene>
    <name evidence="1" type="primary">jg6929</name>
    <name evidence="1" type="ORF">PAEG_LOCUS7348</name>
</gene>
<dbReference type="Proteomes" id="UP000838756">
    <property type="component" value="Unassembled WGS sequence"/>
</dbReference>
<accession>A0A8S4QWX1</accession>
<evidence type="ECO:0000313" key="2">
    <source>
        <dbReference type="Proteomes" id="UP000838756"/>
    </source>
</evidence>
<proteinExistence type="predicted"/>
<keyword evidence="2" id="KW-1185">Reference proteome</keyword>
<reference evidence="1" key="1">
    <citation type="submission" date="2022-03" db="EMBL/GenBank/DDBJ databases">
        <authorList>
            <person name="Lindestad O."/>
        </authorList>
    </citation>
    <scope>NUCLEOTIDE SEQUENCE</scope>
</reference>
<name>A0A8S4QWX1_9NEOP</name>
<evidence type="ECO:0000313" key="1">
    <source>
        <dbReference type="EMBL" id="CAH2226653.1"/>
    </source>
</evidence>
<dbReference type="AlphaFoldDB" id="A0A8S4QWX1"/>
<dbReference type="EMBL" id="CAKXAJ010021750">
    <property type="protein sequence ID" value="CAH2226653.1"/>
    <property type="molecule type" value="Genomic_DNA"/>
</dbReference>
<sequence length="126" mass="14192">MGTEIADETLLEAVRYHGVPPYLRRLLESYLQDSIVEQRLRLAPAGPMLPGTRMLCYEDDTRVKARGSTFSEASRLATVGTSPVVKRIQALGLRVSVPKTEALLFHGPREVHYEVPTSPSRVFRWK</sequence>
<comment type="caution">
    <text evidence="1">The sequence shown here is derived from an EMBL/GenBank/DDBJ whole genome shotgun (WGS) entry which is preliminary data.</text>
</comment>
<dbReference type="OrthoDB" id="415822at2759"/>
<protein>
    <submittedName>
        <fullName evidence="1">Jg6929 protein</fullName>
    </submittedName>
</protein>
<organism evidence="1 2">
    <name type="scientific">Pararge aegeria aegeria</name>
    <dbReference type="NCBI Taxonomy" id="348720"/>
    <lineage>
        <taxon>Eukaryota</taxon>
        <taxon>Metazoa</taxon>
        <taxon>Ecdysozoa</taxon>
        <taxon>Arthropoda</taxon>
        <taxon>Hexapoda</taxon>
        <taxon>Insecta</taxon>
        <taxon>Pterygota</taxon>
        <taxon>Neoptera</taxon>
        <taxon>Endopterygota</taxon>
        <taxon>Lepidoptera</taxon>
        <taxon>Glossata</taxon>
        <taxon>Ditrysia</taxon>
        <taxon>Papilionoidea</taxon>
        <taxon>Nymphalidae</taxon>
        <taxon>Satyrinae</taxon>
        <taxon>Satyrini</taxon>
        <taxon>Parargina</taxon>
        <taxon>Pararge</taxon>
    </lineage>
</organism>